<dbReference type="AlphaFoldDB" id="A0A8H5BSR2"/>
<sequence length="243" mass="26969">MGIAIPRYLVKGPNRYYVLAFYGAVFGGVLPGMVGRWWFGSRQETKDGINTKSTAVFFKGLEQDRLRVVRSASVEARRGIGGRGGEGGGHRWAQGIGGGDEDESIEHFRTIKVAGEAGKRGHMSFNLRMGSADFGNVMLMGRCYLVLRDRFIPESIYTFMVGYWLDTPRREHKPILVMAFYGIVLGGVLSKVIHRWSFGLRQEAKDAINAESAAAFFKGLKQDSGVKDVVGGWVGRINMRRIV</sequence>
<dbReference type="EMBL" id="JAACJM010000356">
    <property type="protein sequence ID" value="KAF5328880.1"/>
    <property type="molecule type" value="Genomic_DNA"/>
</dbReference>
<dbReference type="OrthoDB" id="1734229at2759"/>
<gene>
    <name evidence="2" type="ORF">D9758_018395</name>
</gene>
<feature type="transmembrane region" description="Helical" evidence="1">
    <location>
        <begin position="16"/>
        <end position="39"/>
    </location>
</feature>
<comment type="caution">
    <text evidence="2">The sequence shown here is derived from an EMBL/GenBank/DDBJ whole genome shotgun (WGS) entry which is preliminary data.</text>
</comment>
<dbReference type="Proteomes" id="UP000559256">
    <property type="component" value="Unassembled WGS sequence"/>
</dbReference>
<keyword evidence="1" id="KW-0812">Transmembrane</keyword>
<reference evidence="2 3" key="1">
    <citation type="journal article" date="2020" name="ISME J.">
        <title>Uncovering the hidden diversity of litter-decomposition mechanisms in mushroom-forming fungi.</title>
        <authorList>
            <person name="Floudas D."/>
            <person name="Bentzer J."/>
            <person name="Ahren D."/>
            <person name="Johansson T."/>
            <person name="Persson P."/>
            <person name="Tunlid A."/>
        </authorList>
    </citation>
    <scope>NUCLEOTIDE SEQUENCE [LARGE SCALE GENOMIC DNA]</scope>
    <source>
        <strain evidence="2 3">CBS 291.85</strain>
    </source>
</reference>
<accession>A0A8H5BSR2</accession>
<organism evidence="2 3">
    <name type="scientific">Tetrapyrgos nigripes</name>
    <dbReference type="NCBI Taxonomy" id="182062"/>
    <lineage>
        <taxon>Eukaryota</taxon>
        <taxon>Fungi</taxon>
        <taxon>Dikarya</taxon>
        <taxon>Basidiomycota</taxon>
        <taxon>Agaricomycotina</taxon>
        <taxon>Agaricomycetes</taxon>
        <taxon>Agaricomycetidae</taxon>
        <taxon>Agaricales</taxon>
        <taxon>Marasmiineae</taxon>
        <taxon>Marasmiaceae</taxon>
        <taxon>Tetrapyrgos</taxon>
    </lineage>
</organism>
<proteinExistence type="predicted"/>
<evidence type="ECO:0000313" key="3">
    <source>
        <dbReference type="Proteomes" id="UP000559256"/>
    </source>
</evidence>
<keyword evidence="1" id="KW-1133">Transmembrane helix</keyword>
<evidence type="ECO:0000313" key="2">
    <source>
        <dbReference type="EMBL" id="KAF5328880.1"/>
    </source>
</evidence>
<name>A0A8H5BSR2_9AGAR</name>
<keyword evidence="1" id="KW-0472">Membrane</keyword>
<evidence type="ECO:0000256" key="1">
    <source>
        <dbReference type="SAM" id="Phobius"/>
    </source>
</evidence>
<keyword evidence="3" id="KW-1185">Reference proteome</keyword>
<protein>
    <submittedName>
        <fullName evidence="2">Uncharacterized protein</fullName>
    </submittedName>
</protein>